<evidence type="ECO:0000313" key="1">
    <source>
        <dbReference type="EMBL" id="PKU67428.1"/>
    </source>
</evidence>
<name>A0A2I0VVJ5_9ASPA</name>
<dbReference type="Proteomes" id="UP000233837">
    <property type="component" value="Unassembled WGS sequence"/>
</dbReference>
<evidence type="ECO:0000313" key="2">
    <source>
        <dbReference type="Proteomes" id="UP000233837"/>
    </source>
</evidence>
<dbReference type="EMBL" id="KZ503196">
    <property type="protein sequence ID" value="PKU67428.1"/>
    <property type="molecule type" value="Genomic_DNA"/>
</dbReference>
<reference evidence="1 2" key="1">
    <citation type="journal article" date="2016" name="Sci. Rep.">
        <title>The Dendrobium catenatum Lindl. genome sequence provides insights into polysaccharide synthase, floral development and adaptive evolution.</title>
        <authorList>
            <person name="Zhang G.Q."/>
            <person name="Xu Q."/>
            <person name="Bian C."/>
            <person name="Tsai W.C."/>
            <person name="Yeh C.M."/>
            <person name="Liu K.W."/>
            <person name="Yoshida K."/>
            <person name="Zhang L.S."/>
            <person name="Chang S.B."/>
            <person name="Chen F."/>
            <person name="Shi Y."/>
            <person name="Su Y.Y."/>
            <person name="Zhang Y.Q."/>
            <person name="Chen L.J."/>
            <person name="Yin Y."/>
            <person name="Lin M."/>
            <person name="Huang H."/>
            <person name="Deng H."/>
            <person name="Wang Z.W."/>
            <person name="Zhu S.L."/>
            <person name="Zhao X."/>
            <person name="Deng C."/>
            <person name="Niu S.C."/>
            <person name="Huang J."/>
            <person name="Wang M."/>
            <person name="Liu G.H."/>
            <person name="Yang H.J."/>
            <person name="Xiao X.J."/>
            <person name="Hsiao Y.Y."/>
            <person name="Wu W.L."/>
            <person name="Chen Y.Y."/>
            <person name="Mitsuda N."/>
            <person name="Ohme-Takagi M."/>
            <person name="Luo Y.B."/>
            <person name="Van de Peer Y."/>
            <person name="Liu Z.J."/>
        </authorList>
    </citation>
    <scope>NUCLEOTIDE SEQUENCE [LARGE SCALE GENOMIC DNA]</scope>
    <source>
        <tissue evidence="1">The whole plant</tissue>
    </source>
</reference>
<reference evidence="1 2" key="2">
    <citation type="journal article" date="2017" name="Nature">
        <title>The Apostasia genome and the evolution of orchids.</title>
        <authorList>
            <person name="Zhang G.Q."/>
            <person name="Liu K.W."/>
            <person name="Li Z."/>
            <person name="Lohaus R."/>
            <person name="Hsiao Y.Y."/>
            <person name="Niu S.C."/>
            <person name="Wang J.Y."/>
            <person name="Lin Y.C."/>
            <person name="Xu Q."/>
            <person name="Chen L.J."/>
            <person name="Yoshida K."/>
            <person name="Fujiwara S."/>
            <person name="Wang Z.W."/>
            <person name="Zhang Y.Q."/>
            <person name="Mitsuda N."/>
            <person name="Wang M."/>
            <person name="Liu G.H."/>
            <person name="Pecoraro L."/>
            <person name="Huang H.X."/>
            <person name="Xiao X.J."/>
            <person name="Lin M."/>
            <person name="Wu X.Y."/>
            <person name="Wu W.L."/>
            <person name="Chen Y.Y."/>
            <person name="Chang S.B."/>
            <person name="Sakamoto S."/>
            <person name="Ohme-Takagi M."/>
            <person name="Yagi M."/>
            <person name="Zeng S.J."/>
            <person name="Shen C.Y."/>
            <person name="Yeh C.M."/>
            <person name="Luo Y.B."/>
            <person name="Tsai W.C."/>
            <person name="Van de Peer Y."/>
            <person name="Liu Z.J."/>
        </authorList>
    </citation>
    <scope>NUCLEOTIDE SEQUENCE [LARGE SCALE GENOMIC DNA]</scope>
    <source>
        <tissue evidence="1">The whole plant</tissue>
    </source>
</reference>
<sequence length="183" mass="20469">MVSRAAGWDESEKVGEVLRLRLWMEESHWNANAQELVSEPLKEAENVDPFVDRNSNVNNLVADPLNLADTNCQIVEDVEIKEGDEVAVSHNSNLVMEPFEDNISNFEINQSQALIAEVGMNFAGSVLVNAPIYNDDVPVDQQNNARISEVENSIFEIPHIQEGEGDEYVVIARMESSKFDGHE</sequence>
<organism evidence="1 2">
    <name type="scientific">Dendrobium catenatum</name>
    <dbReference type="NCBI Taxonomy" id="906689"/>
    <lineage>
        <taxon>Eukaryota</taxon>
        <taxon>Viridiplantae</taxon>
        <taxon>Streptophyta</taxon>
        <taxon>Embryophyta</taxon>
        <taxon>Tracheophyta</taxon>
        <taxon>Spermatophyta</taxon>
        <taxon>Magnoliopsida</taxon>
        <taxon>Liliopsida</taxon>
        <taxon>Asparagales</taxon>
        <taxon>Orchidaceae</taxon>
        <taxon>Epidendroideae</taxon>
        <taxon>Malaxideae</taxon>
        <taxon>Dendrobiinae</taxon>
        <taxon>Dendrobium</taxon>
    </lineage>
</organism>
<protein>
    <submittedName>
        <fullName evidence="1">Uncharacterized protein</fullName>
    </submittedName>
</protein>
<dbReference type="AlphaFoldDB" id="A0A2I0VVJ5"/>
<keyword evidence="2" id="KW-1185">Reference proteome</keyword>
<gene>
    <name evidence="1" type="ORF">MA16_Dca018393</name>
</gene>
<proteinExistence type="predicted"/>
<accession>A0A2I0VVJ5</accession>